<gene>
    <name evidence="1" type="ORF">MENTE1834_LOCUS32654</name>
</gene>
<sequence length="66" mass="8071">MRANNAEKNFCEEWKEFFMRYCRLGCVLISFCSCFRESLLVEKIKRNPPENSSNIFHCWRKSCRHF</sequence>
<name>A0ACB1A412_MELEN</name>
<accession>A0ACB1A412</accession>
<keyword evidence="2" id="KW-1185">Reference proteome</keyword>
<evidence type="ECO:0000313" key="2">
    <source>
        <dbReference type="Proteomes" id="UP001497535"/>
    </source>
</evidence>
<reference evidence="1" key="1">
    <citation type="submission" date="2023-11" db="EMBL/GenBank/DDBJ databases">
        <authorList>
            <person name="Poullet M."/>
        </authorList>
    </citation>
    <scope>NUCLEOTIDE SEQUENCE</scope>
    <source>
        <strain evidence="1">E1834</strain>
    </source>
</reference>
<dbReference type="Proteomes" id="UP001497535">
    <property type="component" value="Unassembled WGS sequence"/>
</dbReference>
<protein>
    <submittedName>
        <fullName evidence="1">Uncharacterized protein</fullName>
    </submittedName>
</protein>
<dbReference type="EMBL" id="CAVMJV010000057">
    <property type="protein sequence ID" value="CAK5085216.1"/>
    <property type="molecule type" value="Genomic_DNA"/>
</dbReference>
<organism evidence="1 2">
    <name type="scientific">Meloidogyne enterolobii</name>
    <name type="common">Root-knot nematode worm</name>
    <name type="synonym">Meloidogyne mayaguensis</name>
    <dbReference type="NCBI Taxonomy" id="390850"/>
    <lineage>
        <taxon>Eukaryota</taxon>
        <taxon>Metazoa</taxon>
        <taxon>Ecdysozoa</taxon>
        <taxon>Nematoda</taxon>
        <taxon>Chromadorea</taxon>
        <taxon>Rhabditida</taxon>
        <taxon>Tylenchina</taxon>
        <taxon>Tylenchomorpha</taxon>
        <taxon>Tylenchoidea</taxon>
        <taxon>Meloidogynidae</taxon>
        <taxon>Meloidogyninae</taxon>
        <taxon>Meloidogyne</taxon>
    </lineage>
</organism>
<comment type="caution">
    <text evidence="1">The sequence shown here is derived from an EMBL/GenBank/DDBJ whole genome shotgun (WGS) entry which is preliminary data.</text>
</comment>
<evidence type="ECO:0000313" key="1">
    <source>
        <dbReference type="EMBL" id="CAK5085216.1"/>
    </source>
</evidence>
<proteinExistence type="predicted"/>